<dbReference type="InterPro" id="IPR033412">
    <property type="entry name" value="PFOR_II"/>
</dbReference>
<sequence length="231" mass="26383">MWQMLGASQGDFQRIIVAPKDALDAYNAVIELFNLVDRYQCPGIVISDLLISEGRFSVDPDDVNFHPEIDRGELILEPSNNGDKYLRYKNTESGISPRAVPGLEDYIHVMATDEQDEDGILISDEFTNPIKRRMMVEKRARKMDDIFEYVQAPEVEGSEDADITLVGWGSTYGVIHEAIEQLKAESINANHLPIKWIVPFHTKQINEVLTNSKKVIIVENNFSGQFYRYMR</sequence>
<dbReference type="InterPro" id="IPR050722">
    <property type="entry name" value="Pyruvate:ferred/Flavod_OxRd"/>
</dbReference>
<dbReference type="Gene3D" id="3.40.50.970">
    <property type="match status" value="1"/>
</dbReference>
<dbReference type="Gene3D" id="3.40.50.920">
    <property type="match status" value="1"/>
</dbReference>
<feature type="domain" description="Pyruvate:ferredoxin oxidoreductase core" evidence="1">
    <location>
        <begin position="161"/>
        <end position="226"/>
    </location>
</feature>
<dbReference type="PANTHER" id="PTHR32154:SF20">
    <property type="entry name" value="2-OXOGLUTARATE OXIDOREDUCTASE SUBUNIT KORA"/>
    <property type="match status" value="1"/>
</dbReference>
<dbReference type="InterPro" id="IPR029061">
    <property type="entry name" value="THDP-binding"/>
</dbReference>
<organism evidence="2">
    <name type="scientific">marine metagenome</name>
    <dbReference type="NCBI Taxonomy" id="408172"/>
    <lineage>
        <taxon>unclassified sequences</taxon>
        <taxon>metagenomes</taxon>
        <taxon>ecological metagenomes</taxon>
    </lineage>
</organism>
<dbReference type="Pfam" id="PF17147">
    <property type="entry name" value="PFOR_II"/>
    <property type="match status" value="1"/>
</dbReference>
<dbReference type="SUPFAM" id="SSF52922">
    <property type="entry name" value="TK C-terminal domain-like"/>
    <property type="match status" value="1"/>
</dbReference>
<dbReference type="AlphaFoldDB" id="A0A383EI23"/>
<dbReference type="PANTHER" id="PTHR32154">
    <property type="entry name" value="PYRUVATE-FLAVODOXIN OXIDOREDUCTASE-RELATED"/>
    <property type="match status" value="1"/>
</dbReference>
<dbReference type="SUPFAM" id="SSF52518">
    <property type="entry name" value="Thiamin diphosphate-binding fold (THDP-binding)"/>
    <property type="match status" value="1"/>
</dbReference>
<dbReference type="EMBL" id="UINC01226131">
    <property type="protein sequence ID" value="SVE56486.1"/>
    <property type="molecule type" value="Genomic_DNA"/>
</dbReference>
<dbReference type="GO" id="GO:0006979">
    <property type="term" value="P:response to oxidative stress"/>
    <property type="evidence" value="ECO:0007669"/>
    <property type="project" value="TreeGrafter"/>
</dbReference>
<reference evidence="2" key="1">
    <citation type="submission" date="2018-05" db="EMBL/GenBank/DDBJ databases">
        <authorList>
            <person name="Lanie J.A."/>
            <person name="Ng W.-L."/>
            <person name="Kazmierczak K.M."/>
            <person name="Andrzejewski T.M."/>
            <person name="Davidsen T.M."/>
            <person name="Wayne K.J."/>
            <person name="Tettelin H."/>
            <person name="Glass J.I."/>
            <person name="Rusch D."/>
            <person name="Podicherti R."/>
            <person name="Tsui H.-C.T."/>
            <person name="Winkler M.E."/>
        </authorList>
    </citation>
    <scope>NUCLEOTIDE SEQUENCE</scope>
</reference>
<accession>A0A383EI23</accession>
<gene>
    <name evidence="2" type="ORF">METZ01_LOCUS509340</name>
</gene>
<evidence type="ECO:0000259" key="1">
    <source>
        <dbReference type="Pfam" id="PF17147"/>
    </source>
</evidence>
<dbReference type="InterPro" id="IPR009014">
    <property type="entry name" value="Transketo_C/PFOR_II"/>
</dbReference>
<protein>
    <recommendedName>
        <fullName evidence="1">Pyruvate:ferredoxin oxidoreductase core domain-containing protein</fullName>
    </recommendedName>
</protein>
<name>A0A383EI23_9ZZZZ</name>
<proteinExistence type="predicted"/>
<evidence type="ECO:0000313" key="2">
    <source>
        <dbReference type="EMBL" id="SVE56486.1"/>
    </source>
</evidence>
<feature type="non-terminal residue" evidence="2">
    <location>
        <position position="231"/>
    </location>
</feature>